<evidence type="ECO:0000313" key="7">
    <source>
        <dbReference type="EMBL" id="SMG23704.1"/>
    </source>
</evidence>
<evidence type="ECO:0000256" key="1">
    <source>
        <dbReference type="ARBA" id="ARBA00004196"/>
    </source>
</evidence>
<dbReference type="GO" id="GO:0030313">
    <property type="term" value="C:cell envelope"/>
    <property type="evidence" value="ECO:0007669"/>
    <property type="project" value="UniProtKB-SubCell"/>
</dbReference>
<gene>
    <name evidence="7" type="ORF">SAMN06275492_10961</name>
</gene>
<evidence type="ECO:0000256" key="3">
    <source>
        <dbReference type="ARBA" id="ARBA00022729"/>
    </source>
</evidence>
<dbReference type="Pfam" id="PF00497">
    <property type="entry name" value="SBP_bac_3"/>
    <property type="match status" value="1"/>
</dbReference>
<feature type="domain" description="Solute-binding protein family 3/N-terminal" evidence="6">
    <location>
        <begin position="39"/>
        <end position="254"/>
    </location>
</feature>
<comment type="subcellular location">
    <subcellularLocation>
        <location evidence="1">Cell envelope</location>
    </subcellularLocation>
</comment>
<evidence type="ECO:0000256" key="2">
    <source>
        <dbReference type="ARBA" id="ARBA00010333"/>
    </source>
</evidence>
<dbReference type="OrthoDB" id="115856at2"/>
<dbReference type="STRING" id="561720.SAMN06275492_10961"/>
<dbReference type="Gene3D" id="3.40.190.10">
    <property type="entry name" value="Periplasmic binding protein-like II"/>
    <property type="match status" value="2"/>
</dbReference>
<evidence type="ECO:0000259" key="6">
    <source>
        <dbReference type="SMART" id="SM00062"/>
    </source>
</evidence>
<accession>A0A1X7J886</accession>
<dbReference type="SMART" id="SM00062">
    <property type="entry name" value="PBPb"/>
    <property type="match status" value="1"/>
</dbReference>
<dbReference type="CDD" id="cd13530">
    <property type="entry name" value="PBP2_peptides_like"/>
    <property type="match status" value="1"/>
</dbReference>
<dbReference type="InterPro" id="IPR001638">
    <property type="entry name" value="Solute-binding_3/MltF_N"/>
</dbReference>
<keyword evidence="8" id="KW-1185">Reference proteome</keyword>
<name>A0A1X7J886_9BACT</name>
<evidence type="ECO:0000313" key="8">
    <source>
        <dbReference type="Proteomes" id="UP000193355"/>
    </source>
</evidence>
<protein>
    <submittedName>
        <fullName evidence="7">Amino acid ABC transporter substrate-binding protein, PAAT family</fullName>
    </submittedName>
</protein>
<dbReference type="RefSeq" id="WP_085544282.1">
    <property type="nucleotide sequence ID" value="NZ_FXBB01000009.1"/>
</dbReference>
<dbReference type="PROSITE" id="PS01039">
    <property type="entry name" value="SBP_BACTERIAL_3"/>
    <property type="match status" value="1"/>
</dbReference>
<feature type="chain" id="PRO_5011965158" evidence="5">
    <location>
        <begin position="27"/>
        <end position="254"/>
    </location>
</feature>
<evidence type="ECO:0000256" key="4">
    <source>
        <dbReference type="RuleBase" id="RU003744"/>
    </source>
</evidence>
<evidence type="ECO:0000256" key="5">
    <source>
        <dbReference type="SAM" id="SignalP"/>
    </source>
</evidence>
<dbReference type="SUPFAM" id="SSF53850">
    <property type="entry name" value="Periplasmic binding protein-like II"/>
    <property type="match status" value="1"/>
</dbReference>
<dbReference type="Proteomes" id="UP000193355">
    <property type="component" value="Unassembled WGS sequence"/>
</dbReference>
<dbReference type="InterPro" id="IPR018313">
    <property type="entry name" value="SBP_3_CS"/>
</dbReference>
<keyword evidence="3 5" id="KW-0732">Signal</keyword>
<feature type="signal peptide" evidence="5">
    <location>
        <begin position="1"/>
        <end position="26"/>
    </location>
</feature>
<reference evidence="8" key="1">
    <citation type="submission" date="2017-04" db="EMBL/GenBank/DDBJ databases">
        <authorList>
            <person name="Varghese N."/>
            <person name="Submissions S."/>
        </authorList>
    </citation>
    <scope>NUCLEOTIDE SEQUENCE [LARGE SCALE GENOMIC DNA]</scope>
    <source>
        <strain evidence="8">USBA 82</strain>
    </source>
</reference>
<dbReference type="EMBL" id="FXBB01000009">
    <property type="protein sequence ID" value="SMG23704.1"/>
    <property type="molecule type" value="Genomic_DNA"/>
</dbReference>
<dbReference type="AlphaFoldDB" id="A0A1X7J886"/>
<organism evidence="7 8">
    <name type="scientific">Dethiosulfovibrio salsuginis</name>
    <dbReference type="NCBI Taxonomy" id="561720"/>
    <lineage>
        <taxon>Bacteria</taxon>
        <taxon>Thermotogati</taxon>
        <taxon>Synergistota</taxon>
        <taxon>Synergistia</taxon>
        <taxon>Synergistales</taxon>
        <taxon>Dethiosulfovibrionaceae</taxon>
        <taxon>Dethiosulfovibrio</taxon>
    </lineage>
</organism>
<dbReference type="PANTHER" id="PTHR35936">
    <property type="entry name" value="MEMBRANE-BOUND LYTIC MUREIN TRANSGLYCOSYLASE F"/>
    <property type="match status" value="1"/>
</dbReference>
<comment type="similarity">
    <text evidence="2 4">Belongs to the bacterial solute-binding protein 3 family.</text>
</comment>
<proteinExistence type="inferred from homology"/>
<sequence length="254" mass="28212">MKFVRLGRVLLSVVILSILCASPSLGAVDKLEEIIKKGELVVAVADFECEPFFFEKDGELVGLDVDLGRLIAEEIGVKVRFVRVPWDGLIALSWYSSYPWSRFDMAISIITIKESRARACDFSQWYFYTGQKLLVRRESGYDNPLDLEGKTLAVMAGSTGYDSAKSDLSAQTLVFETPAQTVQALLDGKVDGTLSDATVVITAERDHPELVAIDGMITTERYGVVLPKGSKDLKTLVDKVVVSNRKALYDRWFK</sequence>
<dbReference type="PANTHER" id="PTHR35936:SF19">
    <property type="entry name" value="AMINO-ACID-BINDING PROTEIN YXEM-RELATED"/>
    <property type="match status" value="1"/>
</dbReference>